<dbReference type="InterPro" id="IPR001818">
    <property type="entry name" value="Pept_M10_metallopeptidase"/>
</dbReference>
<reference evidence="18" key="1">
    <citation type="submission" date="2025-08" db="UniProtKB">
        <authorList>
            <consortium name="Ensembl"/>
        </authorList>
    </citation>
    <scope>IDENTIFICATION</scope>
</reference>
<feature type="binding site" evidence="14">
    <location>
        <position position="165"/>
    </location>
    <ligand>
        <name>Ca(2+)</name>
        <dbReference type="ChEBI" id="CHEBI:29108"/>
        <label>3</label>
    </ligand>
</feature>
<dbReference type="Ensembl" id="ENSSRHT00000095215.1">
    <property type="protein sequence ID" value="ENSSRHP00000092713.1"/>
    <property type="gene ID" value="ENSSRHG00000045714.1"/>
</dbReference>
<evidence type="ECO:0000256" key="11">
    <source>
        <dbReference type="ARBA" id="ARBA00023049"/>
    </source>
</evidence>
<dbReference type="FunFam" id="3.40.390.10:FF:000007">
    <property type="entry name" value="Collagenase 3"/>
    <property type="match status" value="1"/>
</dbReference>
<keyword evidence="7 16" id="KW-0732">Signal</keyword>
<dbReference type="GO" id="GO:0030574">
    <property type="term" value="P:collagen catabolic process"/>
    <property type="evidence" value="ECO:0007669"/>
    <property type="project" value="TreeGrafter"/>
</dbReference>
<dbReference type="PANTHER" id="PTHR10201">
    <property type="entry name" value="MATRIX METALLOPROTEINASE"/>
    <property type="match status" value="1"/>
</dbReference>
<feature type="chain" id="PRO_5025447552" evidence="16">
    <location>
        <begin position="28"/>
        <end position="256"/>
    </location>
</feature>
<keyword evidence="19" id="KW-1185">Reference proteome</keyword>
<dbReference type="InterPro" id="IPR033739">
    <property type="entry name" value="M10A_MMP"/>
</dbReference>
<sequence length="256" mass="29210">YLCANLCTLCMLFLISVKMFLPLSSQAYLSKFYRDLNATKFRSRMMPDLEDELKAMQKFFGLEVTGKLDSNTLETMKQPRCGVTDVARYEHFQGRPRWKQSVVTYRITEYTSQLSKREVDATITNAFQLYSDIIPLDFKQIYSGTADIMILFKAGYHGDFYPFDGPTGVLAHANAPGPEQGGDTHFDEDERWTLSSRDINLLLVAAHEFGHALGLEHSNDPLALMYPTYQYINTNGYTLPRDDRLGVQALYGKCFL</sequence>
<evidence type="ECO:0000256" key="9">
    <source>
        <dbReference type="ARBA" id="ARBA00022833"/>
    </source>
</evidence>
<feature type="binding site" evidence="14">
    <location>
        <position position="181"/>
    </location>
    <ligand>
        <name>Ca(2+)</name>
        <dbReference type="ChEBI" id="CHEBI:29108"/>
        <label>2</label>
    </ligand>
</feature>
<feature type="binding site" evidence="14">
    <location>
        <position position="190"/>
    </location>
    <ligand>
        <name>Ca(2+)</name>
        <dbReference type="ChEBI" id="CHEBI:29108"/>
        <label>3</label>
    </ligand>
</feature>
<comment type="cofactor">
    <cofactor evidence="14">
        <name>Zn(2+)</name>
        <dbReference type="ChEBI" id="CHEBI:29105"/>
    </cofactor>
    <text evidence="14">Binds 2 Zn(2+) ions per subunit.</text>
</comment>
<feature type="binding site" evidence="14">
    <location>
        <position position="187"/>
    </location>
    <ligand>
        <name>Ca(2+)</name>
        <dbReference type="ChEBI" id="CHEBI:29108"/>
        <label>3</label>
    </ligand>
</feature>
<dbReference type="SUPFAM" id="SSF47090">
    <property type="entry name" value="PGBD-like"/>
    <property type="match status" value="1"/>
</dbReference>
<evidence type="ECO:0000256" key="14">
    <source>
        <dbReference type="PIRSR" id="PIRSR621190-2"/>
    </source>
</evidence>
<evidence type="ECO:0000256" key="12">
    <source>
        <dbReference type="ARBA" id="ARBA00023145"/>
    </source>
</evidence>
<evidence type="ECO:0000256" key="2">
    <source>
        <dbReference type="ARBA" id="ARBA00010370"/>
    </source>
</evidence>
<keyword evidence="4" id="KW-0272">Extracellular matrix</keyword>
<feature type="binding site" evidence="14">
    <location>
        <position position="190"/>
    </location>
    <ligand>
        <name>Ca(2+)</name>
        <dbReference type="ChEBI" id="CHEBI:29108"/>
        <label>1</label>
    </ligand>
</feature>
<dbReference type="GO" id="GO:0004222">
    <property type="term" value="F:metalloendopeptidase activity"/>
    <property type="evidence" value="ECO:0007669"/>
    <property type="project" value="InterPro"/>
</dbReference>
<feature type="binding site" evidence="14">
    <location>
        <position position="225"/>
    </location>
    <ligand>
        <name>Zn(2+)</name>
        <dbReference type="ChEBI" id="CHEBI:29105"/>
        <label>2</label>
        <note>catalytic</note>
    </ligand>
</feature>
<feature type="binding site" evidence="14">
    <location>
        <position position="172"/>
    </location>
    <ligand>
        <name>Zn(2+)</name>
        <dbReference type="ChEBI" id="CHEBI:29105"/>
        <label>1</label>
    </ligand>
</feature>
<evidence type="ECO:0000313" key="19">
    <source>
        <dbReference type="Proteomes" id="UP000472270"/>
    </source>
</evidence>
<dbReference type="PRINTS" id="PR00138">
    <property type="entry name" value="MATRIXIN"/>
</dbReference>
<dbReference type="InterPro" id="IPR006026">
    <property type="entry name" value="Peptidase_Metallo"/>
</dbReference>
<proteinExistence type="inferred from homology"/>
<dbReference type="PANTHER" id="PTHR10201:SF316">
    <property type="entry name" value="STROMELYSIN-2 PRECURSOR"/>
    <property type="match status" value="1"/>
</dbReference>
<comment type="subcellular location">
    <subcellularLocation>
        <location evidence="1">Secreted</location>
        <location evidence="1">Extracellular space</location>
        <location evidence="1">Extracellular matrix</location>
    </subcellularLocation>
</comment>
<feature type="binding site" evidence="14">
    <location>
        <position position="207"/>
    </location>
    <ligand>
        <name>Zn(2+)</name>
        <dbReference type="ChEBI" id="CHEBI:29105"/>
        <label>2</label>
        <note>catalytic</note>
    </ligand>
</feature>
<dbReference type="CDD" id="cd04278">
    <property type="entry name" value="ZnMc_MMP"/>
    <property type="match status" value="1"/>
</dbReference>
<name>A0A673MJM1_9TELE</name>
<organism evidence="18 19">
    <name type="scientific">Sinocyclocheilus rhinocerous</name>
    <dbReference type="NCBI Taxonomy" id="307959"/>
    <lineage>
        <taxon>Eukaryota</taxon>
        <taxon>Metazoa</taxon>
        <taxon>Chordata</taxon>
        <taxon>Craniata</taxon>
        <taxon>Vertebrata</taxon>
        <taxon>Euteleostomi</taxon>
        <taxon>Actinopterygii</taxon>
        <taxon>Neopterygii</taxon>
        <taxon>Teleostei</taxon>
        <taxon>Ostariophysi</taxon>
        <taxon>Cypriniformes</taxon>
        <taxon>Cyprinidae</taxon>
        <taxon>Cyprininae</taxon>
        <taxon>Sinocyclocheilus</taxon>
    </lineage>
</organism>
<dbReference type="GO" id="GO:0030198">
    <property type="term" value="P:extracellular matrix organization"/>
    <property type="evidence" value="ECO:0007669"/>
    <property type="project" value="TreeGrafter"/>
</dbReference>
<evidence type="ECO:0000259" key="17">
    <source>
        <dbReference type="SMART" id="SM00235"/>
    </source>
</evidence>
<reference evidence="18" key="2">
    <citation type="submission" date="2025-09" db="UniProtKB">
        <authorList>
            <consortium name="Ensembl"/>
        </authorList>
    </citation>
    <scope>IDENTIFICATION</scope>
</reference>
<keyword evidence="12" id="KW-0865">Zymogen</keyword>
<dbReference type="Proteomes" id="UP000472270">
    <property type="component" value="Unassembled WGS sequence"/>
</dbReference>
<feature type="binding site" evidence="14">
    <location>
        <position position="183"/>
    </location>
    <ligand>
        <name>Ca(2+)</name>
        <dbReference type="ChEBI" id="CHEBI:29108"/>
        <label>2</label>
    </ligand>
</feature>
<evidence type="ECO:0000256" key="4">
    <source>
        <dbReference type="ARBA" id="ARBA00022530"/>
    </source>
</evidence>
<feature type="binding site" evidence="14">
    <location>
        <position position="157"/>
    </location>
    <ligand>
        <name>Zn(2+)</name>
        <dbReference type="ChEBI" id="CHEBI:29105"/>
        <label>1</label>
    </ligand>
</feature>
<feature type="domain" description="Peptidase metallopeptidase" evidence="17">
    <location>
        <begin position="94"/>
        <end position="253"/>
    </location>
</feature>
<feature type="signal peptide" evidence="16">
    <location>
        <begin position="1"/>
        <end position="27"/>
    </location>
</feature>
<dbReference type="AlphaFoldDB" id="A0A673MJM1"/>
<feature type="binding site" description="in inhibited form" evidence="14">
    <location>
        <position position="81"/>
    </location>
    <ligand>
        <name>Zn(2+)</name>
        <dbReference type="ChEBI" id="CHEBI:29105"/>
        <label>2</label>
        <note>catalytic</note>
    </ligand>
</feature>
<feature type="binding site" evidence="14">
    <location>
        <position position="211"/>
    </location>
    <ligand>
        <name>Zn(2+)</name>
        <dbReference type="ChEBI" id="CHEBI:29105"/>
        <label>2</label>
        <note>catalytic</note>
    </ligand>
</feature>
<evidence type="ECO:0000313" key="18">
    <source>
        <dbReference type="Ensembl" id="ENSSRHP00000092713.1"/>
    </source>
</evidence>
<keyword evidence="5" id="KW-0645">Protease</keyword>
<dbReference type="InterPro" id="IPR021190">
    <property type="entry name" value="Pept_M10A"/>
</dbReference>
<feature type="binding site" evidence="14">
    <location>
        <position position="147"/>
    </location>
    <ligand>
        <name>Ca(2+)</name>
        <dbReference type="ChEBI" id="CHEBI:29108"/>
        <label>2</label>
    </ligand>
</feature>
<evidence type="ECO:0000256" key="10">
    <source>
        <dbReference type="ARBA" id="ARBA00022837"/>
    </source>
</evidence>
<dbReference type="SUPFAM" id="SSF55486">
    <property type="entry name" value="Metalloproteases ('zincins'), catalytic domain"/>
    <property type="match status" value="1"/>
</dbReference>
<dbReference type="GO" id="GO:0031012">
    <property type="term" value="C:extracellular matrix"/>
    <property type="evidence" value="ECO:0007669"/>
    <property type="project" value="InterPro"/>
</dbReference>
<accession>A0A673MJM1</accession>
<evidence type="ECO:0000256" key="8">
    <source>
        <dbReference type="ARBA" id="ARBA00022801"/>
    </source>
</evidence>
<dbReference type="SMART" id="SM00235">
    <property type="entry name" value="ZnMc"/>
    <property type="match status" value="1"/>
</dbReference>
<keyword evidence="6 14" id="KW-0479">Metal-binding</keyword>
<dbReference type="Pfam" id="PF00413">
    <property type="entry name" value="Peptidase_M10"/>
    <property type="match status" value="1"/>
</dbReference>
<evidence type="ECO:0000256" key="3">
    <source>
        <dbReference type="ARBA" id="ARBA00022525"/>
    </source>
</evidence>
<comment type="similarity">
    <text evidence="2">Belongs to the peptidase M10A family.</text>
</comment>
<protein>
    <submittedName>
        <fullName evidence="18">Collagenase 3-like</fullName>
    </submittedName>
</protein>
<dbReference type="GO" id="GO:0006508">
    <property type="term" value="P:proteolysis"/>
    <property type="evidence" value="ECO:0007669"/>
    <property type="project" value="UniProtKB-KW"/>
</dbReference>
<keyword evidence="10 14" id="KW-0106">Calcium</keyword>
<evidence type="ECO:0000256" key="6">
    <source>
        <dbReference type="ARBA" id="ARBA00022723"/>
    </source>
</evidence>
<evidence type="ECO:0000256" key="5">
    <source>
        <dbReference type="ARBA" id="ARBA00022670"/>
    </source>
</evidence>
<evidence type="ECO:0000256" key="13">
    <source>
        <dbReference type="PIRSR" id="PIRSR621190-1"/>
    </source>
</evidence>
<feature type="active site" evidence="13">
    <location>
        <position position="208"/>
    </location>
</feature>
<dbReference type="GO" id="GO:0008270">
    <property type="term" value="F:zinc ion binding"/>
    <property type="evidence" value="ECO:0007669"/>
    <property type="project" value="InterPro"/>
</dbReference>
<keyword evidence="11" id="KW-0482">Metalloprotease</keyword>
<evidence type="ECO:0000256" key="1">
    <source>
        <dbReference type="ARBA" id="ARBA00004498"/>
    </source>
</evidence>
<gene>
    <name evidence="18" type="primary">mmp30</name>
</gene>
<feature type="binding site" evidence="14">
    <location>
        <position position="159"/>
    </location>
    <ligand>
        <name>Zn(2+)</name>
        <dbReference type="ChEBI" id="CHEBI:29105"/>
        <label>1</label>
    </ligand>
</feature>
<feature type="binding site" evidence="14">
    <location>
        <position position="164"/>
    </location>
    <ligand>
        <name>Ca(2+)</name>
        <dbReference type="ChEBI" id="CHEBI:29108"/>
        <label>3</label>
    </ligand>
</feature>
<evidence type="ECO:0000256" key="16">
    <source>
        <dbReference type="SAM" id="SignalP"/>
    </source>
</evidence>
<dbReference type="Gene3D" id="3.40.390.10">
    <property type="entry name" value="Collagenase (Catalytic Domain)"/>
    <property type="match status" value="1"/>
</dbReference>
<feature type="binding site" evidence="14">
    <location>
        <position position="217"/>
    </location>
    <ligand>
        <name>Zn(2+)</name>
        <dbReference type="ChEBI" id="CHEBI:29105"/>
        <label>2</label>
        <note>catalytic</note>
    </ligand>
</feature>
<dbReference type="Pfam" id="PF01471">
    <property type="entry name" value="PG_binding_1"/>
    <property type="match status" value="1"/>
</dbReference>
<keyword evidence="3" id="KW-0964">Secreted</keyword>
<evidence type="ECO:0000256" key="15">
    <source>
        <dbReference type="PIRSR" id="PIRSR621190-5"/>
    </source>
</evidence>
<feature type="binding site" evidence="14">
    <location>
        <position position="185"/>
    </location>
    <ligand>
        <name>Zn(2+)</name>
        <dbReference type="ChEBI" id="CHEBI:29105"/>
        <label>1</label>
    </ligand>
</feature>
<dbReference type="InterPro" id="IPR002477">
    <property type="entry name" value="Peptidoglycan-bd-like"/>
</dbReference>
<keyword evidence="8" id="KW-0378">Hydrolase</keyword>
<dbReference type="InterPro" id="IPR024079">
    <property type="entry name" value="MetalloPept_cat_dom_sf"/>
</dbReference>
<keyword evidence="9 14" id="KW-0862">Zinc</keyword>
<comment type="cofactor">
    <cofactor evidence="14">
        <name>Ca(2+)</name>
        <dbReference type="ChEBI" id="CHEBI:29108"/>
    </cofactor>
    <text evidence="14">Can bind about 5 Ca(2+) ions per subunit.</text>
</comment>
<evidence type="ECO:0000256" key="7">
    <source>
        <dbReference type="ARBA" id="ARBA00022729"/>
    </source>
</evidence>
<dbReference type="InterPro" id="IPR036365">
    <property type="entry name" value="PGBD-like_sf"/>
</dbReference>
<feature type="short sequence motif" description="Cysteine switch" evidence="15">
    <location>
        <begin position="79"/>
        <end position="86"/>
    </location>
</feature>